<dbReference type="InterPro" id="IPR038936">
    <property type="entry name" value="MPH1"/>
</dbReference>
<dbReference type="GO" id="GO:0009535">
    <property type="term" value="C:chloroplast thylakoid membrane"/>
    <property type="evidence" value="ECO:0007669"/>
    <property type="project" value="InterPro"/>
</dbReference>
<evidence type="ECO:0000256" key="1">
    <source>
        <dbReference type="SAM" id="Phobius"/>
    </source>
</evidence>
<comment type="caution">
    <text evidence="2">The sequence shown here is derived from an EMBL/GenBank/DDBJ whole genome shotgun (WGS) entry which is preliminary data.</text>
</comment>
<gene>
    <name evidence="2" type="ORF">HHK36_011811</name>
</gene>
<protein>
    <submittedName>
        <fullName evidence="2">Uncharacterized protein</fullName>
    </submittedName>
</protein>
<dbReference type="OMA" id="QSCELFR"/>
<sequence length="308" mass="33015">MAIASQAMISANTYTIPSPRFLKNLQKVKGNVNLFKIRASSSSNAEDSDCNVEECAPDKEVGKVSVEWLAGEKTRVVGTFPPRKKGWTGYVEKDTAGQTNIYSVEPAVYVAESAISSGNASSSSQGAENTVAVAAGLALISVAAASSILLQVGKNPPQMQSYSGPSLSYYINKFKPPEIIETSMPIKPEDFPSVQLENSAPGVSQVQERKSFVTAAVTAGLALISVAAASSILLQVGKNPPQMQTAEYSCPSLSYYINKFKPLEIIETSMPIQPEDFPYVQLENSAPGVSQVQVEKLSKILLSRECRH</sequence>
<dbReference type="Proteomes" id="UP000655225">
    <property type="component" value="Unassembled WGS sequence"/>
</dbReference>
<feature type="transmembrane region" description="Helical" evidence="1">
    <location>
        <begin position="131"/>
        <end position="152"/>
    </location>
</feature>
<dbReference type="PANTHER" id="PTHR35753">
    <property type="entry name" value="PROTEIN MAINTENANCE OF PSII UNDER HIGH LIGHT 1"/>
    <property type="match status" value="1"/>
</dbReference>
<proteinExistence type="predicted"/>
<keyword evidence="1" id="KW-1133">Transmembrane helix</keyword>
<feature type="transmembrane region" description="Helical" evidence="1">
    <location>
        <begin position="212"/>
        <end position="234"/>
    </location>
</feature>
<name>A0A834ZBN8_TETSI</name>
<keyword evidence="3" id="KW-1185">Reference proteome</keyword>
<dbReference type="GO" id="GO:0061635">
    <property type="term" value="P:regulation of protein complex stability"/>
    <property type="evidence" value="ECO:0007669"/>
    <property type="project" value="InterPro"/>
</dbReference>
<accession>A0A834ZBN8</accession>
<evidence type="ECO:0000313" key="3">
    <source>
        <dbReference type="Proteomes" id="UP000655225"/>
    </source>
</evidence>
<dbReference type="EMBL" id="JABCRI010000007">
    <property type="protein sequence ID" value="KAF8403707.1"/>
    <property type="molecule type" value="Genomic_DNA"/>
</dbReference>
<reference evidence="2 3" key="1">
    <citation type="submission" date="2020-04" db="EMBL/GenBank/DDBJ databases">
        <title>Plant Genome Project.</title>
        <authorList>
            <person name="Zhang R.-G."/>
        </authorList>
    </citation>
    <scope>NUCLEOTIDE SEQUENCE [LARGE SCALE GENOMIC DNA]</scope>
    <source>
        <strain evidence="2">YNK0</strain>
        <tissue evidence="2">Leaf</tissue>
    </source>
</reference>
<keyword evidence="1" id="KW-0472">Membrane</keyword>
<organism evidence="2 3">
    <name type="scientific">Tetracentron sinense</name>
    <name type="common">Spur-leaf</name>
    <dbReference type="NCBI Taxonomy" id="13715"/>
    <lineage>
        <taxon>Eukaryota</taxon>
        <taxon>Viridiplantae</taxon>
        <taxon>Streptophyta</taxon>
        <taxon>Embryophyta</taxon>
        <taxon>Tracheophyta</taxon>
        <taxon>Spermatophyta</taxon>
        <taxon>Magnoliopsida</taxon>
        <taxon>Trochodendrales</taxon>
        <taxon>Trochodendraceae</taxon>
        <taxon>Tetracentron</taxon>
    </lineage>
</organism>
<keyword evidence="1" id="KW-0812">Transmembrane</keyword>
<evidence type="ECO:0000313" key="2">
    <source>
        <dbReference type="EMBL" id="KAF8403707.1"/>
    </source>
</evidence>
<dbReference type="AlphaFoldDB" id="A0A834ZBN8"/>
<dbReference type="OrthoDB" id="1931594at2759"/>
<dbReference type="PANTHER" id="PTHR35753:SF2">
    <property type="entry name" value="PROTEIN MAINTENANCE OF PSII UNDER HIGH LIGHT 1"/>
    <property type="match status" value="1"/>
</dbReference>